<feature type="transmembrane region" description="Helical" evidence="2">
    <location>
        <begin position="34"/>
        <end position="57"/>
    </location>
</feature>
<proteinExistence type="predicted"/>
<protein>
    <submittedName>
        <fullName evidence="3">DUF6126 family protein</fullName>
    </submittedName>
</protein>
<keyword evidence="2" id="KW-0812">Transmembrane</keyword>
<reference evidence="4 5" key="1">
    <citation type="submission" date="2020-06" db="EMBL/GenBank/DDBJ databases">
        <title>Genome mining for natural products.</title>
        <authorList>
            <person name="Zhang B."/>
            <person name="Shi J."/>
            <person name="Ge H."/>
        </authorList>
    </citation>
    <scope>NUCLEOTIDE SEQUENCE [LARGE SCALE GENOMIC DNA]</scope>
    <source>
        <strain evidence="4 5">NA06532</strain>
    </source>
</reference>
<dbReference type="GeneID" id="87635707"/>
<evidence type="ECO:0000313" key="5">
    <source>
        <dbReference type="Proteomes" id="UP000509345"/>
    </source>
</evidence>
<organism evidence="4 5">
    <name type="scientific">Streptomyces microflavus</name>
    <name type="common">Streptomyces lipmanii</name>
    <dbReference type="NCBI Taxonomy" id="1919"/>
    <lineage>
        <taxon>Bacteria</taxon>
        <taxon>Bacillati</taxon>
        <taxon>Actinomycetota</taxon>
        <taxon>Actinomycetes</taxon>
        <taxon>Kitasatosporales</taxon>
        <taxon>Streptomycetaceae</taxon>
        <taxon>Streptomyces</taxon>
    </lineage>
</organism>
<dbReference type="EMBL" id="CP054926">
    <property type="protein sequence ID" value="QKW46616.1"/>
    <property type="molecule type" value="Genomic_DNA"/>
</dbReference>
<feature type="region of interest" description="Disordered" evidence="1">
    <location>
        <begin position="1"/>
        <end position="22"/>
    </location>
</feature>
<dbReference type="Proteomes" id="UP000509345">
    <property type="component" value="Chromosome"/>
</dbReference>
<name>A0A7H8MWP5_STRMI</name>
<evidence type="ECO:0000313" key="6">
    <source>
        <dbReference type="Proteomes" id="UP001456562"/>
    </source>
</evidence>
<accession>A0A7H8MWP5</accession>
<reference evidence="3 6" key="2">
    <citation type="submission" date="2024-01" db="EMBL/GenBank/DDBJ databases">
        <title>Metagenomic exploration of the rhizosphere soil microbial community and their significance in facilitating the development of wild simulated ginseng.</title>
        <authorList>
            <person name="Huang J."/>
        </authorList>
    </citation>
    <scope>NUCLEOTIDE SEQUENCE [LARGE SCALE GENOMIC DNA]</scope>
    <source>
        <strain evidence="3 6">WY141</strain>
    </source>
</reference>
<evidence type="ECO:0000313" key="4">
    <source>
        <dbReference type="EMBL" id="QKW46616.1"/>
    </source>
</evidence>
<gene>
    <name evidence="3" type="ORF">ABR748_06895</name>
    <name evidence="4" type="ORF">HUT09_30990</name>
</gene>
<dbReference type="Proteomes" id="UP001456562">
    <property type="component" value="Unassembled WGS sequence"/>
</dbReference>
<dbReference type="RefSeq" id="WP_015612712.1">
    <property type="nucleotide sequence ID" value="NZ_BMUG01000003.1"/>
</dbReference>
<evidence type="ECO:0000256" key="2">
    <source>
        <dbReference type="SAM" id="Phobius"/>
    </source>
</evidence>
<sequence>MSDSERYDPLTPRNPKATKDTQERRMPRGLIIRLFAYLVVGHVIAAFLYLLFVVAGAE</sequence>
<dbReference type="InterPro" id="IPR046129">
    <property type="entry name" value="DUF6126"/>
</dbReference>
<dbReference type="AlphaFoldDB" id="A0A7H8MWP5"/>
<dbReference type="EMBL" id="JBEJUE010000004">
    <property type="protein sequence ID" value="MER0423935.1"/>
    <property type="molecule type" value="Genomic_DNA"/>
</dbReference>
<dbReference type="Pfam" id="PF19621">
    <property type="entry name" value="DUF6126"/>
    <property type="match status" value="1"/>
</dbReference>
<keyword evidence="6" id="KW-1185">Reference proteome</keyword>
<keyword evidence="2" id="KW-1133">Transmembrane helix</keyword>
<evidence type="ECO:0000256" key="1">
    <source>
        <dbReference type="SAM" id="MobiDB-lite"/>
    </source>
</evidence>
<keyword evidence="2" id="KW-0472">Membrane</keyword>
<evidence type="ECO:0000313" key="3">
    <source>
        <dbReference type="EMBL" id="MER0423935.1"/>
    </source>
</evidence>